<evidence type="ECO:0000256" key="4">
    <source>
        <dbReference type="ARBA" id="ARBA00022741"/>
    </source>
</evidence>
<comment type="similarity">
    <text evidence="1">Belongs to the CpsD/CapB family.</text>
</comment>
<feature type="domain" description="AAA" evidence="9">
    <location>
        <begin position="54"/>
        <end position="172"/>
    </location>
</feature>
<protein>
    <recommendedName>
        <fullName evidence="2">non-specific protein-tyrosine kinase</fullName>
        <ecNumber evidence="2">2.7.10.2</ecNumber>
    </recommendedName>
</protein>
<name>A0A424YC63_9FIRM</name>
<evidence type="ECO:0000313" key="11">
    <source>
        <dbReference type="Proteomes" id="UP000285138"/>
    </source>
</evidence>
<keyword evidence="4" id="KW-0547">Nucleotide-binding</keyword>
<accession>A0A424YC63</accession>
<keyword evidence="5 10" id="KW-0418">Kinase</keyword>
<gene>
    <name evidence="10" type="ORF">D5R97_08000</name>
</gene>
<dbReference type="GO" id="GO:0042802">
    <property type="term" value="F:identical protein binding"/>
    <property type="evidence" value="ECO:0007669"/>
    <property type="project" value="UniProtKB-ARBA"/>
</dbReference>
<dbReference type="InterPro" id="IPR005702">
    <property type="entry name" value="Wzc-like_C"/>
</dbReference>
<evidence type="ECO:0000256" key="7">
    <source>
        <dbReference type="ARBA" id="ARBA00023137"/>
    </source>
</evidence>
<dbReference type="NCBIfam" id="TIGR01007">
    <property type="entry name" value="eps_fam"/>
    <property type="match status" value="1"/>
</dbReference>
<evidence type="ECO:0000256" key="8">
    <source>
        <dbReference type="ARBA" id="ARBA00051245"/>
    </source>
</evidence>
<keyword evidence="6" id="KW-0067">ATP-binding</keyword>
<dbReference type="AlphaFoldDB" id="A0A424YC63"/>
<dbReference type="Gene3D" id="3.40.50.300">
    <property type="entry name" value="P-loop containing nucleotide triphosphate hydrolases"/>
    <property type="match status" value="1"/>
</dbReference>
<reference evidence="10 11" key="1">
    <citation type="submission" date="2018-08" db="EMBL/GenBank/DDBJ databases">
        <title>The metabolism and importance of syntrophic acetate oxidation coupled to methane or sulfide production in haloalkaline environments.</title>
        <authorList>
            <person name="Timmers P.H.A."/>
            <person name="Vavourakis C.D."/>
            <person name="Sorokin D.Y."/>
            <person name="Sinninghe Damste J.S."/>
            <person name="Muyzer G."/>
            <person name="Stams A.J.M."/>
            <person name="Plugge C.M."/>
        </authorList>
    </citation>
    <scope>NUCLEOTIDE SEQUENCE [LARGE SCALE GENOMIC DNA]</scope>
    <source>
        <strain evidence="10">MSAO_Bac1</strain>
    </source>
</reference>
<dbReference type="FunFam" id="3.40.50.300:FF:000527">
    <property type="entry name" value="Tyrosine-protein kinase etk"/>
    <property type="match status" value="1"/>
</dbReference>
<evidence type="ECO:0000256" key="6">
    <source>
        <dbReference type="ARBA" id="ARBA00022840"/>
    </source>
</evidence>
<comment type="catalytic activity">
    <reaction evidence="8">
        <text>L-tyrosyl-[protein] + ATP = O-phospho-L-tyrosyl-[protein] + ADP + H(+)</text>
        <dbReference type="Rhea" id="RHEA:10596"/>
        <dbReference type="Rhea" id="RHEA-COMP:10136"/>
        <dbReference type="Rhea" id="RHEA-COMP:20101"/>
        <dbReference type="ChEBI" id="CHEBI:15378"/>
        <dbReference type="ChEBI" id="CHEBI:30616"/>
        <dbReference type="ChEBI" id="CHEBI:46858"/>
        <dbReference type="ChEBI" id="CHEBI:61978"/>
        <dbReference type="ChEBI" id="CHEBI:456216"/>
        <dbReference type="EC" id="2.7.10.2"/>
    </reaction>
</comment>
<dbReference type="InterPro" id="IPR050445">
    <property type="entry name" value="Bact_polysacc_biosynth/exp"/>
</dbReference>
<dbReference type="CDD" id="cd05387">
    <property type="entry name" value="BY-kinase"/>
    <property type="match status" value="1"/>
</dbReference>
<dbReference type="InterPro" id="IPR025669">
    <property type="entry name" value="AAA_dom"/>
</dbReference>
<dbReference type="GO" id="GO:0005524">
    <property type="term" value="F:ATP binding"/>
    <property type="evidence" value="ECO:0007669"/>
    <property type="project" value="UniProtKB-KW"/>
</dbReference>
<dbReference type="Proteomes" id="UP000285138">
    <property type="component" value="Unassembled WGS sequence"/>
</dbReference>
<dbReference type="InterPro" id="IPR027417">
    <property type="entry name" value="P-loop_NTPase"/>
</dbReference>
<evidence type="ECO:0000259" key="9">
    <source>
        <dbReference type="Pfam" id="PF13614"/>
    </source>
</evidence>
<evidence type="ECO:0000256" key="3">
    <source>
        <dbReference type="ARBA" id="ARBA00022679"/>
    </source>
</evidence>
<keyword evidence="3 10" id="KW-0808">Transferase</keyword>
<dbReference type="GO" id="GO:0004715">
    <property type="term" value="F:non-membrane spanning protein tyrosine kinase activity"/>
    <property type="evidence" value="ECO:0007669"/>
    <property type="project" value="UniProtKB-EC"/>
</dbReference>
<organism evidence="10 11">
    <name type="scientific">Candidatus Syntrophonatronum acetioxidans</name>
    <dbReference type="NCBI Taxonomy" id="1795816"/>
    <lineage>
        <taxon>Bacteria</taxon>
        <taxon>Bacillati</taxon>
        <taxon>Bacillota</taxon>
        <taxon>Clostridia</taxon>
        <taxon>Eubacteriales</taxon>
        <taxon>Syntrophomonadaceae</taxon>
        <taxon>Candidatus Syntrophonatronum</taxon>
    </lineage>
</organism>
<proteinExistence type="inferred from homology"/>
<evidence type="ECO:0000256" key="2">
    <source>
        <dbReference type="ARBA" id="ARBA00011903"/>
    </source>
</evidence>
<dbReference type="SUPFAM" id="SSF52540">
    <property type="entry name" value="P-loop containing nucleoside triphosphate hydrolases"/>
    <property type="match status" value="1"/>
</dbReference>
<dbReference type="GO" id="GO:0005886">
    <property type="term" value="C:plasma membrane"/>
    <property type="evidence" value="ECO:0007669"/>
    <property type="project" value="TreeGrafter"/>
</dbReference>
<evidence type="ECO:0000256" key="1">
    <source>
        <dbReference type="ARBA" id="ARBA00007316"/>
    </source>
</evidence>
<dbReference type="Pfam" id="PF13614">
    <property type="entry name" value="AAA_31"/>
    <property type="match status" value="1"/>
</dbReference>
<dbReference type="EMBL" id="QZAA01000210">
    <property type="protein sequence ID" value="RQD74331.1"/>
    <property type="molecule type" value="Genomic_DNA"/>
</dbReference>
<sequence>MSKKDNSYNKQIVSLKTSSPVAEAFRTLRTNIQFSSLDQDIKTILVTSPQPKDGKSTVVANLGVTKARSGGTVLLVDGDLRKPTLHKLFNISNLVGLTNYIIEEDLHLQEVVQTTFLENLFVMTSGAIPPNPAELLGTRRMKETLQELRDTFDTVIIDSPPVVAVSDSSIISSMSDATLLVLGHGDSNREAALKAKEQLELAQANFLGVVMNKVPLNGQGYYYYYYYGGYGQEDKKNKRSKKRRKK</sequence>
<dbReference type="PANTHER" id="PTHR32309:SF13">
    <property type="entry name" value="FERRIC ENTEROBACTIN TRANSPORT PROTEIN FEPE"/>
    <property type="match status" value="1"/>
</dbReference>
<evidence type="ECO:0000256" key="5">
    <source>
        <dbReference type="ARBA" id="ARBA00022777"/>
    </source>
</evidence>
<keyword evidence="7" id="KW-0829">Tyrosine-protein kinase</keyword>
<evidence type="ECO:0000313" key="10">
    <source>
        <dbReference type="EMBL" id="RQD74331.1"/>
    </source>
</evidence>
<dbReference type="EC" id="2.7.10.2" evidence="2"/>
<dbReference type="PANTHER" id="PTHR32309">
    <property type="entry name" value="TYROSINE-PROTEIN KINASE"/>
    <property type="match status" value="1"/>
</dbReference>
<comment type="caution">
    <text evidence="10">The sequence shown here is derived from an EMBL/GenBank/DDBJ whole genome shotgun (WGS) entry which is preliminary data.</text>
</comment>